<reference evidence="2" key="1">
    <citation type="journal article" date="2019" name="Sci. Rep.">
        <title>Draft genome of Tanacetum cinerariifolium, the natural source of mosquito coil.</title>
        <authorList>
            <person name="Yamashiro T."/>
            <person name="Shiraishi A."/>
            <person name="Satake H."/>
            <person name="Nakayama K."/>
        </authorList>
    </citation>
    <scope>NUCLEOTIDE SEQUENCE</scope>
</reference>
<proteinExistence type="predicted"/>
<evidence type="ECO:0000256" key="1">
    <source>
        <dbReference type="SAM" id="MobiDB-lite"/>
    </source>
</evidence>
<organism evidence="2">
    <name type="scientific">Tanacetum cinerariifolium</name>
    <name type="common">Dalmatian daisy</name>
    <name type="synonym">Chrysanthemum cinerariifolium</name>
    <dbReference type="NCBI Taxonomy" id="118510"/>
    <lineage>
        <taxon>Eukaryota</taxon>
        <taxon>Viridiplantae</taxon>
        <taxon>Streptophyta</taxon>
        <taxon>Embryophyta</taxon>
        <taxon>Tracheophyta</taxon>
        <taxon>Spermatophyta</taxon>
        <taxon>Magnoliopsida</taxon>
        <taxon>eudicotyledons</taxon>
        <taxon>Gunneridae</taxon>
        <taxon>Pentapetalae</taxon>
        <taxon>asterids</taxon>
        <taxon>campanulids</taxon>
        <taxon>Asterales</taxon>
        <taxon>Asteraceae</taxon>
        <taxon>Asteroideae</taxon>
        <taxon>Anthemideae</taxon>
        <taxon>Anthemidinae</taxon>
        <taxon>Tanacetum</taxon>
    </lineage>
</organism>
<dbReference type="AlphaFoldDB" id="A0A699XQW5"/>
<protein>
    <submittedName>
        <fullName evidence="2">Uncharacterized protein</fullName>
    </submittedName>
</protein>
<name>A0A699XQW5_TANCI</name>
<sequence>PSVSTAVPPRTFDVPPGISAIPSGASTAPAGSPHVPTNVPSSAASAGVSCKGKSPMVEKYIPVKARTFKQMEEDRISEEA</sequence>
<evidence type="ECO:0000313" key="2">
    <source>
        <dbReference type="EMBL" id="GFD60710.1"/>
    </source>
</evidence>
<comment type="caution">
    <text evidence="2">The sequence shown here is derived from an EMBL/GenBank/DDBJ whole genome shotgun (WGS) entry which is preliminary data.</text>
</comment>
<feature type="region of interest" description="Disordered" evidence="1">
    <location>
        <begin position="1"/>
        <end position="50"/>
    </location>
</feature>
<feature type="non-terminal residue" evidence="2">
    <location>
        <position position="1"/>
    </location>
</feature>
<feature type="non-terminal residue" evidence="2">
    <location>
        <position position="80"/>
    </location>
</feature>
<gene>
    <name evidence="2" type="ORF">Tci_932679</name>
</gene>
<dbReference type="EMBL" id="BKCJ011881442">
    <property type="protein sequence ID" value="GFD60710.1"/>
    <property type="molecule type" value="Genomic_DNA"/>
</dbReference>
<accession>A0A699XQW5</accession>